<gene>
    <name evidence="1" type="ORF">RPERSI_LOCUS29531</name>
</gene>
<dbReference type="EMBL" id="CAJVQC010111789">
    <property type="protein sequence ID" value="CAG8835395.1"/>
    <property type="molecule type" value="Genomic_DNA"/>
</dbReference>
<name>A0ACA9SCD4_9GLOM</name>
<organism evidence="1 2">
    <name type="scientific">Racocetra persica</name>
    <dbReference type="NCBI Taxonomy" id="160502"/>
    <lineage>
        <taxon>Eukaryota</taxon>
        <taxon>Fungi</taxon>
        <taxon>Fungi incertae sedis</taxon>
        <taxon>Mucoromycota</taxon>
        <taxon>Glomeromycotina</taxon>
        <taxon>Glomeromycetes</taxon>
        <taxon>Diversisporales</taxon>
        <taxon>Gigasporaceae</taxon>
        <taxon>Racocetra</taxon>
    </lineage>
</organism>
<accession>A0ACA9SCD4</accession>
<evidence type="ECO:0000313" key="1">
    <source>
        <dbReference type="EMBL" id="CAG8835395.1"/>
    </source>
</evidence>
<reference evidence="1" key="1">
    <citation type="submission" date="2021-06" db="EMBL/GenBank/DDBJ databases">
        <authorList>
            <person name="Kallberg Y."/>
            <person name="Tangrot J."/>
            <person name="Rosling A."/>
        </authorList>
    </citation>
    <scope>NUCLEOTIDE SEQUENCE</scope>
    <source>
        <strain evidence="1">MA461A</strain>
    </source>
</reference>
<protein>
    <submittedName>
        <fullName evidence="1">35640_t:CDS:1</fullName>
    </submittedName>
</protein>
<proteinExistence type="predicted"/>
<comment type="caution">
    <text evidence="1">The sequence shown here is derived from an EMBL/GenBank/DDBJ whole genome shotgun (WGS) entry which is preliminary data.</text>
</comment>
<keyword evidence="2" id="KW-1185">Reference proteome</keyword>
<feature type="non-terminal residue" evidence="1">
    <location>
        <position position="1"/>
    </location>
</feature>
<sequence>KIVVQINGQKKVVISAPKDLNQKEMEELAKNDSVISKLLHAKHDKSSCESDLKLNNGEYDKELAKEHEEWTGEIYQLINGSGKYEEWERRWKEI</sequence>
<dbReference type="Proteomes" id="UP000789920">
    <property type="component" value="Unassembled WGS sequence"/>
</dbReference>
<evidence type="ECO:0000313" key="2">
    <source>
        <dbReference type="Proteomes" id="UP000789920"/>
    </source>
</evidence>